<dbReference type="Proteomes" id="UP000289738">
    <property type="component" value="Chromosome A03"/>
</dbReference>
<gene>
    <name evidence="1" type="ORF">Ahy_A03g015346</name>
</gene>
<comment type="caution">
    <text evidence="1">The sequence shown here is derived from an EMBL/GenBank/DDBJ whole genome shotgun (WGS) entry which is preliminary data.</text>
</comment>
<name>A0A445E0B1_ARAHY</name>
<reference evidence="1 2" key="1">
    <citation type="submission" date="2019-01" db="EMBL/GenBank/DDBJ databases">
        <title>Sequencing of cultivated peanut Arachis hypogaea provides insights into genome evolution and oil improvement.</title>
        <authorList>
            <person name="Chen X."/>
        </authorList>
    </citation>
    <scope>NUCLEOTIDE SEQUENCE [LARGE SCALE GENOMIC DNA]</scope>
    <source>
        <strain evidence="2">cv. Fuhuasheng</strain>
        <tissue evidence="1">Leaves</tissue>
    </source>
</reference>
<dbReference type="STRING" id="3818.A0A445E0B1"/>
<keyword evidence="2" id="KW-1185">Reference proteome</keyword>
<evidence type="ECO:0000313" key="1">
    <source>
        <dbReference type="EMBL" id="RYR68857.1"/>
    </source>
</evidence>
<dbReference type="AlphaFoldDB" id="A0A445E0B1"/>
<sequence length="344" mass="40237">MHVADEASIQGMFSTYHQTRARASLIKLYVEFEEIEDIDFPEPNIDWMGYNTESDEEFEGNYEIVGPTEDMEEDDISVERDVANVANVLVDQHSSGEPSQYCWVIRRYNGSHTCIKSTISQDHAKLDSGYSRIVREFNMHYERYCERGVAYKQWLDNIPRSQYSLAYDKGHCWGHMTTNLVECIKEVLKGARNLLVTALVKATFYRLNTLFTRKRAEAEARISVDHLFSEYATEKIQFNQTASGNIQVNLFDRHNDVFEVREMPAADRISCHHVFACCANQRLDWKQYMHEVYTMAEIRKVYRTRFRPLENPTTWPVYQGPRLVPNPHLRRVAKGRPKKNTLLE</sequence>
<protein>
    <submittedName>
        <fullName evidence="1">Uncharacterized protein</fullName>
    </submittedName>
</protein>
<organism evidence="1 2">
    <name type="scientific">Arachis hypogaea</name>
    <name type="common">Peanut</name>
    <dbReference type="NCBI Taxonomy" id="3818"/>
    <lineage>
        <taxon>Eukaryota</taxon>
        <taxon>Viridiplantae</taxon>
        <taxon>Streptophyta</taxon>
        <taxon>Embryophyta</taxon>
        <taxon>Tracheophyta</taxon>
        <taxon>Spermatophyta</taxon>
        <taxon>Magnoliopsida</taxon>
        <taxon>eudicotyledons</taxon>
        <taxon>Gunneridae</taxon>
        <taxon>Pentapetalae</taxon>
        <taxon>rosids</taxon>
        <taxon>fabids</taxon>
        <taxon>Fabales</taxon>
        <taxon>Fabaceae</taxon>
        <taxon>Papilionoideae</taxon>
        <taxon>50 kb inversion clade</taxon>
        <taxon>dalbergioids sensu lato</taxon>
        <taxon>Dalbergieae</taxon>
        <taxon>Pterocarpus clade</taxon>
        <taxon>Arachis</taxon>
    </lineage>
</organism>
<dbReference type="EMBL" id="SDMP01000003">
    <property type="protein sequence ID" value="RYR68857.1"/>
    <property type="molecule type" value="Genomic_DNA"/>
</dbReference>
<evidence type="ECO:0000313" key="2">
    <source>
        <dbReference type="Proteomes" id="UP000289738"/>
    </source>
</evidence>
<accession>A0A445E0B1</accession>
<proteinExistence type="predicted"/>